<evidence type="ECO:0000313" key="2">
    <source>
        <dbReference type="Proteomes" id="UP001247805"/>
    </source>
</evidence>
<accession>A0ABU3T266</accession>
<reference evidence="1 2" key="1">
    <citation type="submission" date="2023-10" db="EMBL/GenBank/DDBJ databases">
        <title>Glaciecola aquimarina strain GGW-M5 nov., isolated from a coastal seawater.</title>
        <authorList>
            <person name="Bayburt H."/>
            <person name="Kim J.M."/>
            <person name="Choi B.J."/>
            <person name="Jeon C.O."/>
        </authorList>
    </citation>
    <scope>NUCLEOTIDE SEQUENCE [LARGE SCALE GENOMIC DNA]</scope>
    <source>
        <strain evidence="1 2">KCTC 32108</strain>
    </source>
</reference>
<evidence type="ECO:0008006" key="3">
    <source>
        <dbReference type="Google" id="ProtNLM"/>
    </source>
</evidence>
<evidence type="ECO:0000313" key="1">
    <source>
        <dbReference type="EMBL" id="MDU0356359.1"/>
    </source>
</evidence>
<protein>
    <recommendedName>
        <fullName evidence="3">Fe2OG dioxygenase domain-containing protein</fullName>
    </recommendedName>
</protein>
<organism evidence="1 2">
    <name type="scientific">Paraglaciecola aquimarina</name>
    <dbReference type="NCBI Taxonomy" id="1235557"/>
    <lineage>
        <taxon>Bacteria</taxon>
        <taxon>Pseudomonadati</taxon>
        <taxon>Pseudomonadota</taxon>
        <taxon>Gammaproteobacteria</taxon>
        <taxon>Alteromonadales</taxon>
        <taxon>Alteromonadaceae</taxon>
        <taxon>Paraglaciecola</taxon>
    </lineage>
</organism>
<dbReference type="Gene3D" id="2.60.120.620">
    <property type="entry name" value="q2cbj1_9rhob like domain"/>
    <property type="match status" value="1"/>
</dbReference>
<comment type="caution">
    <text evidence="1">The sequence shown here is derived from an EMBL/GenBank/DDBJ whole genome shotgun (WGS) entry which is preliminary data.</text>
</comment>
<dbReference type="Proteomes" id="UP001247805">
    <property type="component" value="Unassembled WGS sequence"/>
</dbReference>
<dbReference type="EMBL" id="JAWDIO010000002">
    <property type="protein sequence ID" value="MDU0356359.1"/>
    <property type="molecule type" value="Genomic_DNA"/>
</dbReference>
<keyword evidence="2" id="KW-1185">Reference proteome</keyword>
<proteinExistence type="predicted"/>
<gene>
    <name evidence="1" type="ORF">RS130_22900</name>
</gene>
<dbReference type="SUPFAM" id="SSF51197">
    <property type="entry name" value="Clavaminate synthase-like"/>
    <property type="match status" value="1"/>
</dbReference>
<dbReference type="RefSeq" id="WP_316027849.1">
    <property type="nucleotide sequence ID" value="NZ_JAWDIO010000002.1"/>
</dbReference>
<sequence length="252" mass="29619">MKERDLVKIRDDLQSPDKGYFLIRNFYGQDEVQHYLSYCQTFLENGPVIHDRINSDTIKDYVHPRSHDQVNRTTRIYQYLHNHQNSSVSSFLKKALDFRESIEQQWLSDDVYKSEKEKLQDYVIVTSYHGNHGMLPRHRDYSGPTTLPLIQFWVLLTEPEVDYKNGNIIIHTDNGESIYLERDFNLKSGDAVIFNKRLEHEVEPTREAGEGAQGRWTVLIGARAERDTASQVLYKKVRHSNLAHRLASWIKR</sequence>
<name>A0ABU3T266_9ALTE</name>